<dbReference type="Proteomes" id="UP000031967">
    <property type="component" value="Unassembled WGS sequence"/>
</dbReference>
<proteinExistence type="predicted"/>
<gene>
    <name evidence="1" type="ORF">SD70_08275</name>
</gene>
<dbReference type="Pfam" id="PF10676">
    <property type="entry name" value="gerPA"/>
    <property type="match status" value="1"/>
</dbReference>
<keyword evidence="2" id="KW-1185">Reference proteome</keyword>
<accession>A0ABR5AJT1</accession>
<name>A0ABR5AJT1_9BACL</name>
<sequence length="74" mass="7418">MPSFVGAYKVVSNTGTINNGDSLIIAPTSTSKSYFGSGSSVTGDLPATFTLLSATVTNDPDVIDDSNAKAATGT</sequence>
<dbReference type="PANTHER" id="PTHR37808:SF3">
    <property type="entry name" value="SPORE GERMINATION PROTEIN GERPA-RELATED"/>
    <property type="match status" value="1"/>
</dbReference>
<dbReference type="PANTHER" id="PTHR37808">
    <property type="entry name" value="SPORE GERMINATION PROTEIN-LIKE PROTEIN YDZR-RELATED"/>
    <property type="match status" value="1"/>
</dbReference>
<comment type="caution">
    <text evidence="1">The sequence shown here is derived from an EMBL/GenBank/DDBJ whole genome shotgun (WGS) entry which is preliminary data.</text>
</comment>
<evidence type="ECO:0000313" key="1">
    <source>
        <dbReference type="EMBL" id="KIL41293.1"/>
    </source>
</evidence>
<reference evidence="1 2" key="1">
    <citation type="submission" date="2014-12" db="EMBL/GenBank/DDBJ databases">
        <title>Draft genome sequence of Paenibacillus kamchatkensis strain B-2647.</title>
        <authorList>
            <person name="Karlyshev A.V."/>
            <person name="Kudryashova E.B."/>
        </authorList>
    </citation>
    <scope>NUCLEOTIDE SEQUENCE [LARGE SCALE GENOMIC DNA]</scope>
    <source>
        <strain evidence="1 2">VKM B-2647</strain>
    </source>
</reference>
<dbReference type="InterPro" id="IPR019618">
    <property type="entry name" value="Spore_germination_GerPA"/>
</dbReference>
<evidence type="ECO:0000313" key="2">
    <source>
        <dbReference type="Proteomes" id="UP000031967"/>
    </source>
</evidence>
<evidence type="ECO:0008006" key="3">
    <source>
        <dbReference type="Google" id="ProtNLM"/>
    </source>
</evidence>
<dbReference type="RefSeq" id="WP_041047185.1">
    <property type="nucleotide sequence ID" value="NZ_JXAK01000011.1"/>
</dbReference>
<dbReference type="EMBL" id="JXAK01000011">
    <property type="protein sequence ID" value="KIL41293.1"/>
    <property type="molecule type" value="Genomic_DNA"/>
</dbReference>
<protein>
    <recommendedName>
        <fullName evidence="3">Spore germination protein</fullName>
    </recommendedName>
</protein>
<organism evidence="1 2">
    <name type="scientific">Gordoniibacillus kamchatkensis</name>
    <dbReference type="NCBI Taxonomy" id="1590651"/>
    <lineage>
        <taxon>Bacteria</taxon>
        <taxon>Bacillati</taxon>
        <taxon>Bacillota</taxon>
        <taxon>Bacilli</taxon>
        <taxon>Bacillales</taxon>
        <taxon>Paenibacillaceae</taxon>
        <taxon>Gordoniibacillus</taxon>
    </lineage>
</organism>